<name>A0A377GKX3_9GAMM</name>
<reference evidence="2 4" key="1">
    <citation type="submission" date="2017-01" db="EMBL/GenBank/DDBJ databases">
        <authorList>
            <person name="Varghese N."/>
            <person name="Submissions S."/>
        </authorList>
    </citation>
    <scope>NUCLEOTIDE SEQUENCE [LARGE SCALE GENOMIC DNA]</scope>
    <source>
        <strain evidence="2 4">ATCC 33342</strain>
    </source>
</reference>
<keyword evidence="4" id="KW-1185">Reference proteome</keyword>
<evidence type="ECO:0000313" key="2">
    <source>
        <dbReference type="EMBL" id="SIQ79812.1"/>
    </source>
</evidence>
<dbReference type="Proteomes" id="UP000254374">
    <property type="component" value="Unassembled WGS sequence"/>
</dbReference>
<evidence type="ECO:0000313" key="3">
    <source>
        <dbReference type="EMBL" id="STO24992.1"/>
    </source>
</evidence>
<dbReference type="Proteomes" id="UP000186808">
    <property type="component" value="Unassembled WGS sequence"/>
</dbReference>
<feature type="compositionally biased region" description="Basic and acidic residues" evidence="1">
    <location>
        <begin position="13"/>
        <end position="22"/>
    </location>
</feature>
<evidence type="ECO:0000313" key="4">
    <source>
        <dbReference type="Proteomes" id="UP000186808"/>
    </source>
</evidence>
<evidence type="ECO:0000313" key="5">
    <source>
        <dbReference type="Proteomes" id="UP000254374"/>
    </source>
</evidence>
<dbReference type="OrthoDB" id="8545738at2"/>
<dbReference type="EMBL" id="FTNL01000003">
    <property type="protein sequence ID" value="SIQ79812.1"/>
    <property type="molecule type" value="Genomic_DNA"/>
</dbReference>
<dbReference type="RefSeq" id="WP_058469089.1">
    <property type="nucleotide sequence ID" value="NZ_CAAAIX010000002.1"/>
</dbReference>
<accession>A0A377GKX3</accession>
<reference evidence="3 5" key="2">
    <citation type="submission" date="2018-06" db="EMBL/GenBank/DDBJ databases">
        <authorList>
            <consortium name="Pathogen Informatics"/>
            <person name="Doyle S."/>
        </authorList>
    </citation>
    <scope>NUCLEOTIDE SEQUENCE [LARGE SCALE GENOMIC DNA]</scope>
    <source>
        <strain evidence="3 5">NCTC11401</strain>
    </source>
</reference>
<organism evidence="3 5">
    <name type="scientific">Fluoribacter gormanii</name>
    <dbReference type="NCBI Taxonomy" id="464"/>
    <lineage>
        <taxon>Bacteria</taxon>
        <taxon>Pseudomonadati</taxon>
        <taxon>Pseudomonadota</taxon>
        <taxon>Gammaproteobacteria</taxon>
        <taxon>Legionellales</taxon>
        <taxon>Legionellaceae</taxon>
        <taxon>Fluoribacter</taxon>
    </lineage>
</organism>
<sequence>MARKTKAQIMLEQDEKKKADEKKNAATTELYLHCRGHATMALSKLHGNGFDGEAALERLSRSVDRIHNNDTNEIEAMLMTQAKSLEYLFYDALGKLPSSNMEHAEVFASIALKAQSGCRKTLMALAELKYPRTTTIIKQQNNVITQQVNNNVKSEAYEIENNKKIANELNAKVAYEAKNMDIGTTITTGTANTPAEAVEVFNGS</sequence>
<dbReference type="EMBL" id="UGGV01000001">
    <property type="protein sequence ID" value="STO24992.1"/>
    <property type="molecule type" value="Genomic_DNA"/>
</dbReference>
<feature type="region of interest" description="Disordered" evidence="1">
    <location>
        <begin position="1"/>
        <end position="22"/>
    </location>
</feature>
<dbReference type="STRING" id="464.Lgor_2762"/>
<protein>
    <submittedName>
        <fullName evidence="3">Uncharacterized protein</fullName>
    </submittedName>
</protein>
<evidence type="ECO:0000256" key="1">
    <source>
        <dbReference type="SAM" id="MobiDB-lite"/>
    </source>
</evidence>
<gene>
    <name evidence="3" type="ORF">NCTC11401_01811</name>
    <name evidence="2" type="ORF">SAMN05421777_103102</name>
</gene>
<proteinExistence type="predicted"/>
<dbReference type="AlphaFoldDB" id="A0A377GKX3"/>